<feature type="region of interest" description="Disordered" evidence="1">
    <location>
        <begin position="383"/>
        <end position="421"/>
    </location>
</feature>
<organism evidence="2 3">
    <name type="scientific">Thalassiosira oceanica</name>
    <name type="common">Marine diatom</name>
    <dbReference type="NCBI Taxonomy" id="159749"/>
    <lineage>
        <taxon>Eukaryota</taxon>
        <taxon>Sar</taxon>
        <taxon>Stramenopiles</taxon>
        <taxon>Ochrophyta</taxon>
        <taxon>Bacillariophyta</taxon>
        <taxon>Coscinodiscophyceae</taxon>
        <taxon>Thalassiosirophycidae</taxon>
        <taxon>Thalassiosirales</taxon>
        <taxon>Thalassiosiraceae</taxon>
        <taxon>Thalassiosira</taxon>
    </lineage>
</organism>
<feature type="region of interest" description="Disordered" evidence="1">
    <location>
        <begin position="647"/>
        <end position="669"/>
    </location>
</feature>
<gene>
    <name evidence="2" type="ORF">THAOC_35364</name>
</gene>
<feature type="compositionally biased region" description="Pro residues" evidence="1">
    <location>
        <begin position="84"/>
        <end position="98"/>
    </location>
</feature>
<feature type="compositionally biased region" description="Basic residues" evidence="1">
    <location>
        <begin position="403"/>
        <end position="416"/>
    </location>
</feature>
<feature type="region of interest" description="Disordered" evidence="1">
    <location>
        <begin position="1"/>
        <end position="26"/>
    </location>
</feature>
<feature type="compositionally biased region" description="Polar residues" evidence="1">
    <location>
        <begin position="1"/>
        <end position="13"/>
    </location>
</feature>
<protein>
    <submittedName>
        <fullName evidence="2">Uncharacterized protein</fullName>
    </submittedName>
</protein>
<reference evidence="2 3" key="1">
    <citation type="journal article" date="2012" name="Genome Biol.">
        <title>Genome and low-iron response of an oceanic diatom adapted to chronic iron limitation.</title>
        <authorList>
            <person name="Lommer M."/>
            <person name="Specht M."/>
            <person name="Roy A.S."/>
            <person name="Kraemer L."/>
            <person name="Andreson R."/>
            <person name="Gutowska M.A."/>
            <person name="Wolf J."/>
            <person name="Bergner S.V."/>
            <person name="Schilhabel M.B."/>
            <person name="Klostermeier U.C."/>
            <person name="Beiko R.G."/>
            <person name="Rosenstiel P."/>
            <person name="Hippler M."/>
            <person name="Laroche J."/>
        </authorList>
    </citation>
    <scope>NUCLEOTIDE SEQUENCE [LARGE SCALE GENOMIC DNA]</scope>
    <source>
        <strain evidence="2 3">CCMP1005</strain>
    </source>
</reference>
<keyword evidence="3" id="KW-1185">Reference proteome</keyword>
<sequence length="740" mass="81470">MATKAALSTTAPSPSKAKARMTHKTDAVRAPPICKIPSGYPPFPPGFPPPYLMGPGLGGMGPGPPPPPFFYPPHPGMLPPHLRPPMPPGMPPPPPGYPWPHSLPKMTPLQQKKAEKSFGIGERKGGDKVVTDDVKKALSGPFDEDDDSRNGEKKEKPVAVKQPTTKELDDNDAATATTANETILDDTLDSISPSILRTGEKRTVPPDESNLPTFPPQTVEKTPGMMASPFFPPFSQGSPPHMSNPPSGFPMSALGPPSSGFMGIPPVPPPPPGSMPYLYQYQHFDPISYDGKAEDAPTIHHMPGEETSLTPTKSTDEAVLALEALSASKPIIRDPALSGKSPLDLLSSVSTSSPIKIIQPDGTEAPASQRSCNLILSAADAIDERDKRRKRKSAGVHIDPNPSRRRQPRQKKKQKVVHAGQPDLFEQRVGYDDHASYDRRRAGYDPTLRVARGTKASWQETNPCKSKIVIDEQTELQAKQAIALAHQALQNPKLGKQLLLSMALVRNNPRTPPSSYPAHGTVLTDRFHWAHYPPLDIILRNNMEQYYRLSTDKCQSRDQQEFNNGLVIKVKAEAVKYGWEFDPKTFDDKKIRDRIRCFYKTHIQNAKKRLKTMLRNPEKRANIKALANHSHLLEDNDLLAEENNDLLEDNSKSQSHPKPKRERRSTRSHRLAVETLASVASANINTNVMSSVEEVDEDVIRGAEDLISPSRVVQLESNPFGLELANEQPSAVKSARNVLL</sequence>
<evidence type="ECO:0000313" key="2">
    <source>
        <dbReference type="EMBL" id="EJK45993.1"/>
    </source>
</evidence>
<evidence type="ECO:0000313" key="3">
    <source>
        <dbReference type="Proteomes" id="UP000266841"/>
    </source>
</evidence>
<name>K0R112_THAOC</name>
<dbReference type="Proteomes" id="UP000266841">
    <property type="component" value="Unassembled WGS sequence"/>
</dbReference>
<accession>K0R112</accession>
<dbReference type="eggNOG" id="ENOG502SQWQ">
    <property type="taxonomic scope" value="Eukaryota"/>
</dbReference>
<dbReference type="EMBL" id="AGNL01048082">
    <property type="protein sequence ID" value="EJK45993.1"/>
    <property type="molecule type" value="Genomic_DNA"/>
</dbReference>
<feature type="compositionally biased region" description="Basic and acidic residues" evidence="1">
    <location>
        <begin position="112"/>
        <end position="136"/>
    </location>
</feature>
<comment type="caution">
    <text evidence="2">The sequence shown here is derived from an EMBL/GenBank/DDBJ whole genome shotgun (WGS) entry which is preliminary data.</text>
</comment>
<dbReference type="OrthoDB" id="48967at2759"/>
<feature type="compositionally biased region" description="Basic residues" evidence="1">
    <location>
        <begin position="655"/>
        <end position="669"/>
    </location>
</feature>
<dbReference type="AlphaFoldDB" id="K0R112"/>
<evidence type="ECO:0000256" key="1">
    <source>
        <dbReference type="SAM" id="MobiDB-lite"/>
    </source>
</evidence>
<feature type="region of interest" description="Disordered" evidence="1">
    <location>
        <begin position="84"/>
        <end position="185"/>
    </location>
</feature>
<proteinExistence type="predicted"/>
<feature type="compositionally biased region" description="Basic and acidic residues" evidence="1">
    <location>
        <begin position="148"/>
        <end position="168"/>
    </location>
</feature>